<organism evidence="1 2">
    <name type="scientific">Tanacetum coccineum</name>
    <dbReference type="NCBI Taxonomy" id="301880"/>
    <lineage>
        <taxon>Eukaryota</taxon>
        <taxon>Viridiplantae</taxon>
        <taxon>Streptophyta</taxon>
        <taxon>Embryophyta</taxon>
        <taxon>Tracheophyta</taxon>
        <taxon>Spermatophyta</taxon>
        <taxon>Magnoliopsida</taxon>
        <taxon>eudicotyledons</taxon>
        <taxon>Gunneridae</taxon>
        <taxon>Pentapetalae</taxon>
        <taxon>asterids</taxon>
        <taxon>campanulids</taxon>
        <taxon>Asterales</taxon>
        <taxon>Asteraceae</taxon>
        <taxon>Asteroideae</taxon>
        <taxon>Anthemideae</taxon>
        <taxon>Anthemidinae</taxon>
        <taxon>Tanacetum</taxon>
    </lineage>
</organism>
<gene>
    <name evidence="1" type="ORF">Tco_0629139</name>
</gene>
<accession>A0ABQ4WSE3</accession>
<comment type="caution">
    <text evidence="1">The sequence shown here is derived from an EMBL/GenBank/DDBJ whole genome shotgun (WGS) entry which is preliminary data.</text>
</comment>
<name>A0ABQ4WSE3_9ASTR</name>
<keyword evidence="2" id="KW-1185">Reference proteome</keyword>
<reference evidence="1" key="1">
    <citation type="journal article" date="2022" name="Int. J. Mol. Sci.">
        <title>Draft Genome of Tanacetum Coccineum: Genomic Comparison of Closely Related Tanacetum-Family Plants.</title>
        <authorList>
            <person name="Yamashiro T."/>
            <person name="Shiraishi A."/>
            <person name="Nakayama K."/>
            <person name="Satake H."/>
        </authorList>
    </citation>
    <scope>NUCLEOTIDE SEQUENCE</scope>
</reference>
<reference evidence="1" key="2">
    <citation type="submission" date="2022-01" db="EMBL/GenBank/DDBJ databases">
        <authorList>
            <person name="Yamashiro T."/>
            <person name="Shiraishi A."/>
            <person name="Satake H."/>
            <person name="Nakayama K."/>
        </authorList>
    </citation>
    <scope>NUCLEOTIDE SEQUENCE</scope>
</reference>
<proteinExistence type="predicted"/>
<protein>
    <submittedName>
        <fullName evidence="1">Uncharacterized protein</fullName>
    </submittedName>
</protein>
<evidence type="ECO:0000313" key="1">
    <source>
        <dbReference type="EMBL" id="GJS55777.1"/>
    </source>
</evidence>
<dbReference type="Proteomes" id="UP001151760">
    <property type="component" value="Unassembled WGS sequence"/>
</dbReference>
<evidence type="ECO:0000313" key="2">
    <source>
        <dbReference type="Proteomes" id="UP001151760"/>
    </source>
</evidence>
<sequence>MKTITNLSEFRMRSLEYLIHEILVDDKPDLRVDLRKDRHSCLNKQDGATQGEELVLIKPFVRKVLLIGRQLLHLGWLPVVSRVSFDLSSAFSSKPVPREIGPLQSTLKASDNSGICPLGPLIIVVVVVVDLQNLLLFSAGCSAALRSSFCPSFSSIFIDLAWSEAWMP</sequence>
<dbReference type="EMBL" id="BQNB010008891">
    <property type="protein sequence ID" value="GJS55777.1"/>
    <property type="molecule type" value="Genomic_DNA"/>
</dbReference>